<keyword evidence="2 8" id="KW-1003">Cell membrane</keyword>
<keyword evidence="8" id="KW-0997">Cell inner membrane</keyword>
<organism evidence="10 11">
    <name type="scientific">Shewanella yunxiaonensis</name>
    <dbReference type="NCBI Taxonomy" id="2829809"/>
    <lineage>
        <taxon>Bacteria</taxon>
        <taxon>Pseudomonadati</taxon>
        <taxon>Pseudomonadota</taxon>
        <taxon>Gammaproteobacteria</taxon>
        <taxon>Alteromonadales</taxon>
        <taxon>Shewanellaceae</taxon>
        <taxon>Shewanella</taxon>
    </lineage>
</organism>
<gene>
    <name evidence="8 10" type="primary">ftsL</name>
    <name evidence="10" type="ORF">KDN34_01210</name>
</gene>
<dbReference type="InterPro" id="IPR011922">
    <property type="entry name" value="Cell_div_FtsL"/>
</dbReference>
<dbReference type="EMBL" id="CP073587">
    <property type="protein sequence ID" value="QUN06130.1"/>
    <property type="molecule type" value="Genomic_DNA"/>
</dbReference>
<evidence type="ECO:0000313" key="10">
    <source>
        <dbReference type="EMBL" id="QUN06130.1"/>
    </source>
</evidence>
<evidence type="ECO:0000256" key="2">
    <source>
        <dbReference type="ARBA" id="ARBA00022475"/>
    </source>
</evidence>
<evidence type="ECO:0000256" key="1">
    <source>
        <dbReference type="ARBA" id="ARBA00004401"/>
    </source>
</evidence>
<evidence type="ECO:0000256" key="9">
    <source>
        <dbReference type="NCBIfam" id="TIGR02209"/>
    </source>
</evidence>
<keyword evidence="11" id="KW-1185">Reference proteome</keyword>
<evidence type="ECO:0000256" key="7">
    <source>
        <dbReference type="ARBA" id="ARBA00023306"/>
    </source>
</evidence>
<proteinExistence type="inferred from homology"/>
<evidence type="ECO:0000256" key="4">
    <source>
        <dbReference type="ARBA" id="ARBA00022692"/>
    </source>
</evidence>
<comment type="subunit">
    <text evidence="8">Part of a complex composed of FtsB, FtsL and FtsQ.</text>
</comment>
<dbReference type="Proteomes" id="UP000679575">
    <property type="component" value="Chromosome"/>
</dbReference>
<evidence type="ECO:0000256" key="6">
    <source>
        <dbReference type="ARBA" id="ARBA00023136"/>
    </source>
</evidence>
<dbReference type="GO" id="GO:0051301">
    <property type="term" value="P:cell division"/>
    <property type="evidence" value="ECO:0007669"/>
    <property type="project" value="UniProtKB-KW"/>
</dbReference>
<keyword evidence="5 8" id="KW-1133">Transmembrane helix</keyword>
<keyword evidence="6 8" id="KW-0472">Membrane</keyword>
<protein>
    <recommendedName>
        <fullName evidence="8 9">Cell division protein FtsL</fullName>
    </recommendedName>
</protein>
<keyword evidence="7 8" id="KW-0131">Cell cycle</keyword>
<feature type="transmembrane region" description="Helical" evidence="8">
    <location>
        <begin position="23"/>
        <end position="41"/>
    </location>
</feature>
<evidence type="ECO:0000256" key="3">
    <source>
        <dbReference type="ARBA" id="ARBA00022618"/>
    </source>
</evidence>
<comment type="function">
    <text evidence="8">Essential cell division protein. May link together the upstream cell division proteins, which are predominantly cytoplasmic, with the downstream cell division proteins, which are predominantly periplasmic.</text>
</comment>
<keyword evidence="4 8" id="KW-0812">Transmembrane</keyword>
<comment type="similarity">
    <text evidence="8">Belongs to the FtsL family.</text>
</comment>
<evidence type="ECO:0000256" key="5">
    <source>
        <dbReference type="ARBA" id="ARBA00022989"/>
    </source>
</evidence>
<dbReference type="HAMAP" id="MF_00910">
    <property type="entry name" value="FtsL"/>
    <property type="match status" value="1"/>
</dbReference>
<dbReference type="RefSeq" id="WP_212595146.1">
    <property type="nucleotide sequence ID" value="NZ_CP073587.1"/>
</dbReference>
<dbReference type="PANTHER" id="PTHR37479:SF1">
    <property type="entry name" value="CELL DIVISION PROTEIN FTSL"/>
    <property type="match status" value="1"/>
</dbReference>
<dbReference type="Pfam" id="PF04999">
    <property type="entry name" value="FtsL"/>
    <property type="match status" value="1"/>
</dbReference>
<dbReference type="NCBIfam" id="TIGR02209">
    <property type="entry name" value="ftsL_broad"/>
    <property type="match status" value="1"/>
</dbReference>
<accession>A0ABX7YU16</accession>
<name>A0ABX7YU16_9GAMM</name>
<evidence type="ECO:0000256" key="8">
    <source>
        <dbReference type="HAMAP-Rule" id="MF_00910"/>
    </source>
</evidence>
<comment type="subcellular location">
    <subcellularLocation>
        <location evidence="8">Cell inner membrane</location>
        <topology evidence="8">Single-pass type II membrane protein</topology>
    </subcellularLocation>
    <subcellularLocation>
        <location evidence="1">Cell membrane</location>
        <topology evidence="1">Single-pass type II membrane protein</topology>
    </subcellularLocation>
    <text evidence="8">Localizes to the division septum where it forms a ring structure.</text>
</comment>
<reference evidence="10 11" key="1">
    <citation type="submission" date="2021-04" db="EMBL/GenBank/DDBJ databases">
        <title>Novel species identification of genus Shewanella.</title>
        <authorList>
            <person name="Liu G."/>
        </authorList>
    </citation>
    <scope>NUCLEOTIDE SEQUENCE [LARGE SCALE GENOMIC DNA]</scope>
    <source>
        <strain evidence="10 11">FJAT-54481</strain>
    </source>
</reference>
<evidence type="ECO:0000313" key="11">
    <source>
        <dbReference type="Proteomes" id="UP000679575"/>
    </source>
</evidence>
<dbReference type="PANTHER" id="PTHR37479">
    <property type="entry name" value="CELL DIVISION PROTEIN FTSL"/>
    <property type="match status" value="1"/>
</dbReference>
<keyword evidence="3 8" id="KW-0132">Cell division</keyword>
<sequence>MEASKQQPNLARIVVADIWHHKWLMLLSCLVIGNAVAVVYTSHISRYQTSQLSKLQQERDQLDIEWRNLLLEEQSLAEHSRVTRIATKELDMVRPLPNEEVIVRLP</sequence>